<comment type="similarity">
    <text evidence="1">Belongs to the UPF0162 family.</text>
</comment>
<dbReference type="STRING" id="1349421.OI18_14950"/>
<dbReference type="AlphaFoldDB" id="A0A0C1LER3"/>
<dbReference type="Pfam" id="PF13369">
    <property type="entry name" value="Transglut_core2"/>
    <property type="match status" value="1"/>
</dbReference>
<gene>
    <name evidence="3" type="ORF">OI18_14950</name>
</gene>
<reference evidence="3 4" key="1">
    <citation type="submission" date="2014-11" db="EMBL/GenBank/DDBJ databases">
        <title>Genome sequence of Flavihumibacter solisilvae 3-3.</title>
        <authorList>
            <person name="Zhou G."/>
            <person name="Li M."/>
            <person name="Wang G."/>
        </authorList>
    </citation>
    <scope>NUCLEOTIDE SEQUENCE [LARGE SCALE GENOMIC DNA]</scope>
    <source>
        <strain evidence="3 4">3-3</strain>
    </source>
</reference>
<protein>
    <recommendedName>
        <fullName evidence="2">Protein SirB1 N-terminal domain-containing protein</fullName>
    </recommendedName>
</protein>
<evidence type="ECO:0000313" key="3">
    <source>
        <dbReference type="EMBL" id="KIC93883.1"/>
    </source>
</evidence>
<organism evidence="3 4">
    <name type="scientific">Flavihumibacter solisilvae</name>
    <dbReference type="NCBI Taxonomy" id="1349421"/>
    <lineage>
        <taxon>Bacteria</taxon>
        <taxon>Pseudomonadati</taxon>
        <taxon>Bacteroidota</taxon>
        <taxon>Chitinophagia</taxon>
        <taxon>Chitinophagales</taxon>
        <taxon>Chitinophagaceae</taxon>
        <taxon>Flavihumibacter</taxon>
    </lineage>
</organism>
<proteinExistence type="inferred from homology"/>
<evidence type="ECO:0000313" key="4">
    <source>
        <dbReference type="Proteomes" id="UP000031408"/>
    </source>
</evidence>
<accession>A0A0C1LER3</accession>
<dbReference type="RefSeq" id="WP_039141174.1">
    <property type="nucleotide sequence ID" value="NZ_JSVC01000016.1"/>
</dbReference>
<name>A0A0C1LER3_9BACT</name>
<keyword evidence="4" id="KW-1185">Reference proteome</keyword>
<feature type="domain" description="Protein SirB1 N-terminal" evidence="2">
    <location>
        <begin position="102"/>
        <end position="262"/>
    </location>
</feature>
<sequence>MEETREISALFHLIDDPDDEVFNTVSNRIISIGANIIPNLEHLWETTPDESVQDRIELLIHRLHYCDLVQEFTRWKSLPEPDLLAGALLVSKFQYPDLNVNNVLQDVEKMRRNIWLELNSYLTPLEQTNVLTTILYNYYHLKGTELNHSEPNDFLLNKVLDAKRGNSISNGILYLVLCDLLDIPIRAVHIPRQFILAYFELDNGQWDKLPANPSHRIQFYIDPMSGQVFTQKDVETYFRRISVPPTASFFRPLSNVRIVQVLLEEFAKCFENDQHYYKYDELMQLSAMISE</sequence>
<evidence type="ECO:0000256" key="1">
    <source>
        <dbReference type="ARBA" id="ARBA00007100"/>
    </source>
</evidence>
<dbReference type="InterPro" id="IPR032698">
    <property type="entry name" value="SirB1_N"/>
</dbReference>
<dbReference type="Proteomes" id="UP000031408">
    <property type="component" value="Unassembled WGS sequence"/>
</dbReference>
<comment type="caution">
    <text evidence="3">The sequence shown here is derived from an EMBL/GenBank/DDBJ whole genome shotgun (WGS) entry which is preliminary data.</text>
</comment>
<evidence type="ECO:0000259" key="2">
    <source>
        <dbReference type="Pfam" id="PF13369"/>
    </source>
</evidence>
<dbReference type="OrthoDB" id="188084at2"/>
<dbReference type="EMBL" id="JSVC01000016">
    <property type="protein sequence ID" value="KIC93883.1"/>
    <property type="molecule type" value="Genomic_DNA"/>
</dbReference>